<comment type="subcellular location">
    <subcellularLocation>
        <location evidence="1">Periplasm</location>
    </subcellularLocation>
</comment>
<dbReference type="EMBL" id="CABFPH010000004">
    <property type="protein sequence ID" value="VUD69950.1"/>
    <property type="molecule type" value="Genomic_DNA"/>
</dbReference>
<dbReference type="GO" id="GO:0016020">
    <property type="term" value="C:membrane"/>
    <property type="evidence" value="ECO:0007669"/>
    <property type="project" value="InterPro"/>
</dbReference>
<dbReference type="GO" id="GO:0042626">
    <property type="term" value="F:ATPase-coupled transmembrane transporter activity"/>
    <property type="evidence" value="ECO:0007669"/>
    <property type="project" value="InterPro"/>
</dbReference>
<feature type="domain" description="Solute-binding protein family 3/N-terminal" evidence="8">
    <location>
        <begin position="27"/>
        <end position="245"/>
    </location>
</feature>
<evidence type="ECO:0000313" key="9">
    <source>
        <dbReference type="EMBL" id="VUD69950.1"/>
    </source>
</evidence>
<feature type="chain" id="PRO_5021259749" description="Putative aliphatic sulfonates-binding protein" evidence="7">
    <location>
        <begin position="25"/>
        <end position="316"/>
    </location>
</feature>
<dbReference type="NCBIfam" id="TIGR01728">
    <property type="entry name" value="SsuA_fam"/>
    <property type="match status" value="1"/>
</dbReference>
<dbReference type="PANTHER" id="PTHR30024">
    <property type="entry name" value="ALIPHATIC SULFONATES-BINDING PROTEIN-RELATED"/>
    <property type="match status" value="1"/>
</dbReference>
<dbReference type="SUPFAM" id="SSF53850">
    <property type="entry name" value="Periplasmic binding protein-like II"/>
    <property type="match status" value="1"/>
</dbReference>
<evidence type="ECO:0000256" key="4">
    <source>
        <dbReference type="ARBA" id="ARBA00022729"/>
    </source>
</evidence>
<dbReference type="Pfam" id="PF09084">
    <property type="entry name" value="NMT1"/>
    <property type="match status" value="1"/>
</dbReference>
<evidence type="ECO:0000256" key="1">
    <source>
        <dbReference type="ARBA" id="ARBA00004418"/>
    </source>
</evidence>
<dbReference type="RefSeq" id="WP_142581546.1">
    <property type="nucleotide sequence ID" value="NZ_CABFPH010000004.1"/>
</dbReference>
<organism evidence="9 10">
    <name type="scientific">Methylobacterium symbioticum</name>
    <dbReference type="NCBI Taxonomy" id="2584084"/>
    <lineage>
        <taxon>Bacteria</taxon>
        <taxon>Pseudomonadati</taxon>
        <taxon>Pseudomonadota</taxon>
        <taxon>Alphaproteobacteria</taxon>
        <taxon>Hyphomicrobiales</taxon>
        <taxon>Methylobacteriaceae</taxon>
        <taxon>Methylobacterium</taxon>
    </lineage>
</organism>
<evidence type="ECO:0000313" key="10">
    <source>
        <dbReference type="Proteomes" id="UP000410984"/>
    </source>
</evidence>
<keyword evidence="10" id="KW-1185">Reference proteome</keyword>
<keyword evidence="3" id="KW-0813">Transport</keyword>
<dbReference type="GO" id="GO:0042597">
    <property type="term" value="C:periplasmic space"/>
    <property type="evidence" value="ECO:0007669"/>
    <property type="project" value="UniProtKB-SubCell"/>
</dbReference>
<protein>
    <recommendedName>
        <fullName evidence="6">Putative aliphatic sulfonates-binding protein</fullName>
    </recommendedName>
</protein>
<dbReference type="Gene3D" id="3.40.190.10">
    <property type="entry name" value="Periplasmic binding protein-like II"/>
    <property type="match status" value="2"/>
</dbReference>
<dbReference type="InterPro" id="IPR015168">
    <property type="entry name" value="SsuA/THI5"/>
</dbReference>
<dbReference type="OrthoDB" id="8195871at2"/>
<dbReference type="InterPro" id="IPR010067">
    <property type="entry name" value="ABC_SsuA_sub-bd"/>
</dbReference>
<keyword evidence="4 7" id="KW-0732">Signal</keyword>
<dbReference type="InterPro" id="IPR001638">
    <property type="entry name" value="Solute-binding_3/MltF_N"/>
</dbReference>
<feature type="signal peptide" evidence="7">
    <location>
        <begin position="1"/>
        <end position="24"/>
    </location>
</feature>
<dbReference type="Proteomes" id="UP000410984">
    <property type="component" value="Unassembled WGS sequence"/>
</dbReference>
<dbReference type="PANTHER" id="PTHR30024:SF42">
    <property type="entry name" value="ALIPHATIC SULFONATES-BINDING PROTEIN-RELATED"/>
    <property type="match status" value="1"/>
</dbReference>
<name>A0A509E717_9HYPH</name>
<sequence length="316" mass="33235">MSFSRRTILAGLAAPALLSRAARAAPVLRIGYQRSSTLIALLRQDGSLEQALAAQGTGLSWHEFTSGLPIMEALNAGQIDVSADVADTVPVFAQAAGARITYLAQEAPSPEAQAIVVPPDSTARTVADLKGKRVAVTKGAGNHFLVLAALKEAGLSFRDIVPAYLTPADGRAALASGGVEAWAAWDPFLTAAQQQAGARVLRDGRGLSLYKRYYLAADPYVAANGPVLGLLFAKLAQAGSWVKANPAEAAGRLAPLWKLEAEVVARANAHRSYRVEPVTRDGLAEQQVIADAFRSEGLLPRAVDTTALAIWSPPVR</sequence>
<dbReference type="AlphaFoldDB" id="A0A509E717"/>
<evidence type="ECO:0000256" key="5">
    <source>
        <dbReference type="ARBA" id="ARBA00055538"/>
    </source>
</evidence>
<reference evidence="9 10" key="1">
    <citation type="submission" date="2019-06" db="EMBL/GenBank/DDBJ databases">
        <authorList>
            <person name="Rodrigo-Torres L."/>
            <person name="Arahal R. D."/>
            <person name="Lucena T."/>
        </authorList>
    </citation>
    <scope>NUCLEOTIDE SEQUENCE [LARGE SCALE GENOMIC DNA]</scope>
    <source>
        <strain evidence="9 10">SB0023/3</strain>
    </source>
</reference>
<evidence type="ECO:0000259" key="8">
    <source>
        <dbReference type="SMART" id="SM00062"/>
    </source>
</evidence>
<gene>
    <name evidence="9" type="primary">ssuA_2</name>
    <name evidence="9" type="ORF">MET9862_00511</name>
</gene>
<accession>A0A509E717</accession>
<evidence type="ECO:0000256" key="2">
    <source>
        <dbReference type="ARBA" id="ARBA00010742"/>
    </source>
</evidence>
<comment type="similarity">
    <text evidence="2">Belongs to the bacterial solute-binding protein SsuA/TauA family.</text>
</comment>
<comment type="function">
    <text evidence="5">Part of a binding-protein-dependent transport system for aliphatic sulfonates. Putative binding protein.</text>
</comment>
<evidence type="ECO:0000256" key="6">
    <source>
        <dbReference type="ARBA" id="ARBA00070228"/>
    </source>
</evidence>
<evidence type="ECO:0000256" key="3">
    <source>
        <dbReference type="ARBA" id="ARBA00022448"/>
    </source>
</evidence>
<evidence type="ECO:0000256" key="7">
    <source>
        <dbReference type="SAM" id="SignalP"/>
    </source>
</evidence>
<dbReference type="SMART" id="SM00062">
    <property type="entry name" value="PBPb"/>
    <property type="match status" value="1"/>
</dbReference>
<dbReference type="FunFam" id="3.40.190.10:FF:000050">
    <property type="entry name" value="Sulfonate ABC transporter substrate-binding protein"/>
    <property type="match status" value="1"/>
</dbReference>
<proteinExistence type="inferred from homology"/>